<dbReference type="NCBIfam" id="NF047331">
    <property type="entry name" value="phage_HTJ"/>
    <property type="match status" value="1"/>
</dbReference>
<evidence type="ECO:0000313" key="2">
    <source>
        <dbReference type="Proteomes" id="UP001269144"/>
    </source>
</evidence>
<sequence>MAIELSELTRLRDELVRNRARGVRSVQINGERVEFVDDAAFARRIADLESQIAAREGAGAEPFATIYPSLGRGL</sequence>
<evidence type="ECO:0000313" key="1">
    <source>
        <dbReference type="EMBL" id="MDS9468612.1"/>
    </source>
</evidence>
<keyword evidence="2" id="KW-1185">Reference proteome</keyword>
<dbReference type="Proteomes" id="UP001269144">
    <property type="component" value="Unassembled WGS sequence"/>
</dbReference>
<proteinExistence type="predicted"/>
<name>A0ABU2HU88_9RHOB</name>
<accession>A0ABU2HU88</accession>
<comment type="caution">
    <text evidence="1">The sequence shown here is derived from an EMBL/GenBank/DDBJ whole genome shotgun (WGS) entry which is preliminary data.</text>
</comment>
<evidence type="ECO:0008006" key="3">
    <source>
        <dbReference type="Google" id="ProtNLM"/>
    </source>
</evidence>
<dbReference type="RefSeq" id="WP_311160863.1">
    <property type="nucleotide sequence ID" value="NZ_JAVQLW010000001.1"/>
</dbReference>
<organism evidence="1 2">
    <name type="scientific">Paracoccus aurantius</name>
    <dbReference type="NCBI Taxonomy" id="3073814"/>
    <lineage>
        <taxon>Bacteria</taxon>
        <taxon>Pseudomonadati</taxon>
        <taxon>Pseudomonadota</taxon>
        <taxon>Alphaproteobacteria</taxon>
        <taxon>Rhodobacterales</taxon>
        <taxon>Paracoccaceae</taxon>
        <taxon>Paracoccus</taxon>
    </lineage>
</organism>
<reference evidence="2" key="1">
    <citation type="submission" date="2023-07" db="EMBL/GenBank/DDBJ databases">
        <title>Paracoccus sp. MBLB3053 whole genome sequence.</title>
        <authorList>
            <person name="Hwang C.Y."/>
            <person name="Cho E.-S."/>
            <person name="Seo M.-J."/>
        </authorList>
    </citation>
    <scope>NUCLEOTIDE SEQUENCE [LARGE SCALE GENOMIC DNA]</scope>
    <source>
        <strain evidence="2">MBLB3053</strain>
    </source>
</reference>
<protein>
    <recommendedName>
        <fullName evidence="3">Phage tail protein</fullName>
    </recommendedName>
</protein>
<dbReference type="EMBL" id="JAVQLW010000001">
    <property type="protein sequence ID" value="MDS9468612.1"/>
    <property type="molecule type" value="Genomic_DNA"/>
</dbReference>
<gene>
    <name evidence="1" type="ORF">RGQ15_13665</name>
</gene>